<gene>
    <name evidence="4" type="ORF">Cha6605_5650</name>
</gene>
<keyword evidence="5" id="KW-1185">Reference proteome</keyword>
<sequence>MFKKILVAIDGSDSSHDVFKAALDIAKADKANLVLLHVLSFEEQNNLTLPMPIGMDYMPVANSETLQIYQERWQTYEQQNLDLLKSLADRATAAGVATEFHQVAGGPGRKICEFAQSADIDLIVMGHRGISGLNELLVGSVSNYVLHRAPCSVLMDKTRSI</sequence>
<dbReference type="eggNOG" id="COG0589">
    <property type="taxonomic scope" value="Bacteria"/>
</dbReference>
<dbReference type="PRINTS" id="PR01438">
    <property type="entry name" value="UNVRSLSTRESS"/>
</dbReference>
<evidence type="ECO:0000256" key="1">
    <source>
        <dbReference type="ARBA" id="ARBA00008791"/>
    </source>
</evidence>
<reference evidence="4 5" key="1">
    <citation type="submission" date="2012-05" db="EMBL/GenBank/DDBJ databases">
        <title>Finished chromosome of genome of Chamaesiphon sp. PCC 6605.</title>
        <authorList>
            <consortium name="US DOE Joint Genome Institute"/>
            <person name="Gugger M."/>
            <person name="Coursin T."/>
            <person name="Rippka R."/>
            <person name="Tandeau De Marsac N."/>
            <person name="Huntemann M."/>
            <person name="Wei C.-L."/>
            <person name="Han J."/>
            <person name="Detter J.C."/>
            <person name="Han C."/>
            <person name="Tapia R."/>
            <person name="Chen A."/>
            <person name="Kyrpides N."/>
            <person name="Mavromatis K."/>
            <person name="Markowitz V."/>
            <person name="Szeto E."/>
            <person name="Ivanova N."/>
            <person name="Pagani I."/>
            <person name="Pati A."/>
            <person name="Goodwin L."/>
            <person name="Nordberg H.P."/>
            <person name="Cantor M.N."/>
            <person name="Hua S.X."/>
            <person name="Woyke T."/>
            <person name="Kerfeld C.A."/>
        </authorList>
    </citation>
    <scope>NUCLEOTIDE SEQUENCE [LARGE SCALE GENOMIC DNA]</scope>
    <source>
        <strain evidence="5">ATCC 27169 / PCC 6605</strain>
    </source>
</reference>
<dbReference type="AlphaFoldDB" id="K9UNW2"/>
<comment type="subcellular location">
    <subcellularLocation>
        <location evidence="2">Cytoplasm</location>
    </subcellularLocation>
</comment>
<dbReference type="InterPro" id="IPR014729">
    <property type="entry name" value="Rossmann-like_a/b/a_fold"/>
</dbReference>
<accession>K9UNW2</accession>
<organism evidence="4 5">
    <name type="scientific">Chamaesiphon minutus (strain ATCC 27169 / PCC 6605)</name>
    <dbReference type="NCBI Taxonomy" id="1173020"/>
    <lineage>
        <taxon>Bacteria</taxon>
        <taxon>Bacillati</taxon>
        <taxon>Cyanobacteriota</taxon>
        <taxon>Cyanophyceae</taxon>
        <taxon>Gomontiellales</taxon>
        <taxon>Chamaesiphonaceae</taxon>
        <taxon>Chamaesiphon</taxon>
    </lineage>
</organism>
<dbReference type="KEGG" id="cmp:Cha6605_5650"/>
<dbReference type="SUPFAM" id="SSF52402">
    <property type="entry name" value="Adenine nucleotide alpha hydrolases-like"/>
    <property type="match status" value="1"/>
</dbReference>
<evidence type="ECO:0000259" key="3">
    <source>
        <dbReference type="Pfam" id="PF00582"/>
    </source>
</evidence>
<dbReference type="Pfam" id="PF00582">
    <property type="entry name" value="Usp"/>
    <property type="match status" value="1"/>
</dbReference>
<dbReference type="GO" id="GO:0005737">
    <property type="term" value="C:cytoplasm"/>
    <property type="evidence" value="ECO:0007669"/>
    <property type="project" value="UniProtKB-SubCell"/>
</dbReference>
<dbReference type="CDD" id="cd00293">
    <property type="entry name" value="USP-like"/>
    <property type="match status" value="1"/>
</dbReference>
<dbReference type="OrthoDB" id="516822at2"/>
<proteinExistence type="inferred from homology"/>
<dbReference type="PANTHER" id="PTHR46268">
    <property type="entry name" value="STRESS RESPONSE PROTEIN NHAX"/>
    <property type="match status" value="1"/>
</dbReference>
<protein>
    <recommendedName>
        <fullName evidence="2">Universal stress protein</fullName>
    </recommendedName>
</protein>
<comment type="similarity">
    <text evidence="1 2">Belongs to the universal stress protein A family.</text>
</comment>
<name>K9UNW2_CHAP6</name>
<keyword evidence="2" id="KW-0963">Cytoplasm</keyword>
<evidence type="ECO:0000313" key="5">
    <source>
        <dbReference type="Proteomes" id="UP000010366"/>
    </source>
</evidence>
<dbReference type="Gene3D" id="3.40.50.620">
    <property type="entry name" value="HUPs"/>
    <property type="match status" value="1"/>
</dbReference>
<evidence type="ECO:0000313" key="4">
    <source>
        <dbReference type="EMBL" id="AFY96515.1"/>
    </source>
</evidence>
<dbReference type="InterPro" id="IPR006016">
    <property type="entry name" value="UspA"/>
</dbReference>
<dbReference type="PIRSF" id="PIRSF006276">
    <property type="entry name" value="UspA"/>
    <property type="match status" value="1"/>
</dbReference>
<dbReference type="PANTHER" id="PTHR46268:SF8">
    <property type="entry name" value="UNIVERSAL STRESS PROTEIN SLL1388"/>
    <property type="match status" value="1"/>
</dbReference>
<dbReference type="InterPro" id="IPR006015">
    <property type="entry name" value="Universal_stress_UspA"/>
</dbReference>
<dbReference type="Proteomes" id="UP000010366">
    <property type="component" value="Chromosome"/>
</dbReference>
<evidence type="ECO:0000256" key="2">
    <source>
        <dbReference type="PIRNR" id="PIRNR006276"/>
    </source>
</evidence>
<feature type="domain" description="UspA" evidence="3">
    <location>
        <begin position="1"/>
        <end position="155"/>
    </location>
</feature>
<dbReference type="EMBL" id="CP003600">
    <property type="protein sequence ID" value="AFY96515.1"/>
    <property type="molecule type" value="Genomic_DNA"/>
</dbReference>
<dbReference type="HOGENOM" id="CLU_049301_16_1_3"/>
<dbReference type="RefSeq" id="WP_015162594.1">
    <property type="nucleotide sequence ID" value="NC_019697.1"/>
</dbReference>